<proteinExistence type="predicted"/>
<dbReference type="SUPFAM" id="SSF55729">
    <property type="entry name" value="Acyl-CoA N-acyltransferases (Nat)"/>
    <property type="match status" value="2"/>
</dbReference>
<gene>
    <name evidence="2" type="ORF">DNFV4_03691</name>
</gene>
<name>A0AA86T6S9_9BACT</name>
<evidence type="ECO:0000313" key="3">
    <source>
        <dbReference type="Proteomes" id="UP001179121"/>
    </source>
</evidence>
<sequence length="507" mass="57168">MAPSSSVEPRAGELIQIERIGQYVPSRVCLACEVCCRFPEADSFLRPYFTGDEIRAAVGRGLSPSAFGDHAGCQIEVQPHPAGEGYVCPAFDAATHHCRIYEVRPLDCRLYPLAVMWDQAHREILLGWDMKCPFLFDSQALLPEQAAFREHVAETARYLEQEAVLAMFERHPSLVTRFQEDVVVLQSLPALTARLSVSRRDLPIKPLELADRRRFETAARATRLPPEVLPSAWLFANHYLWRELLNYCWAEVDGSLCLFAESPDGIFMPAPPLGAGSGPNRTLIATLFSWMNRRNGHSAVTRIESVPASWKAELEAWGYRVVSKEPEYLYRASDLVDLQGDAYKSQRASYNQFCRAHQQATMAPYQSTDAPDCMALCQEWQDCKSRQAQDESARYCLEDSRRFHMRLLADAEPLGLTGHVVWIDGRIRAYTFGGALAKEVWCVLAEITDRSMPGLAEYVFRESVRAALAQGYRFINTMDAFGLPSLARSKQAYHPIHLVQTSIVQEP</sequence>
<accession>A0AA86T6S9</accession>
<dbReference type="InterPro" id="IPR005358">
    <property type="entry name" value="Puta_zinc/iron-chelating_dom"/>
</dbReference>
<dbReference type="RefSeq" id="WP_289270312.1">
    <property type="nucleotide sequence ID" value="NZ_OX365700.1"/>
</dbReference>
<evidence type="ECO:0000313" key="2">
    <source>
        <dbReference type="EMBL" id="CAI4033255.1"/>
    </source>
</evidence>
<dbReference type="PANTHER" id="PTHR41373:SF1">
    <property type="entry name" value="PHOSPHATIDYLGLYCEROL LYSYLTRANSFERASE C-TERMINAL DOMAIN-CONTAINING PROTEIN"/>
    <property type="match status" value="1"/>
</dbReference>
<reference evidence="2" key="1">
    <citation type="submission" date="2022-10" db="EMBL/GenBank/DDBJ databases">
        <authorList>
            <person name="Koch H."/>
        </authorList>
    </citation>
    <scope>NUCLEOTIDE SEQUENCE</scope>
    <source>
        <strain evidence="2">DNF</strain>
    </source>
</reference>
<dbReference type="Proteomes" id="UP001179121">
    <property type="component" value="Chromosome"/>
</dbReference>
<dbReference type="PANTHER" id="PTHR41373">
    <property type="entry name" value="DUF2156 DOMAIN-CONTAINING PROTEIN"/>
    <property type="match status" value="1"/>
</dbReference>
<dbReference type="Gene3D" id="3.40.630.30">
    <property type="match status" value="1"/>
</dbReference>
<dbReference type="Pfam" id="PF09924">
    <property type="entry name" value="LPG_synthase_C"/>
    <property type="match status" value="1"/>
</dbReference>
<dbReference type="AlphaFoldDB" id="A0AA86T6S9"/>
<organism evidence="2 3">
    <name type="scientific">Nitrospira tepida</name>
    <dbReference type="NCBI Taxonomy" id="2973512"/>
    <lineage>
        <taxon>Bacteria</taxon>
        <taxon>Pseudomonadati</taxon>
        <taxon>Nitrospirota</taxon>
        <taxon>Nitrospiria</taxon>
        <taxon>Nitrospirales</taxon>
        <taxon>Nitrospiraceae</taxon>
        <taxon>Nitrospira</taxon>
    </lineage>
</organism>
<dbReference type="EMBL" id="OX365700">
    <property type="protein sequence ID" value="CAI4033255.1"/>
    <property type="molecule type" value="Genomic_DNA"/>
</dbReference>
<protein>
    <recommendedName>
        <fullName evidence="1">Phosphatidylglycerol lysyltransferase C-terminal domain-containing protein</fullName>
    </recommendedName>
</protein>
<dbReference type="InterPro" id="IPR016732">
    <property type="entry name" value="UCP018688"/>
</dbReference>
<feature type="domain" description="Phosphatidylglycerol lysyltransferase C-terminal" evidence="1">
    <location>
        <begin position="235"/>
        <end position="499"/>
    </location>
</feature>
<keyword evidence="3" id="KW-1185">Reference proteome</keyword>
<evidence type="ECO:0000259" key="1">
    <source>
        <dbReference type="Pfam" id="PF09924"/>
    </source>
</evidence>
<dbReference type="InterPro" id="IPR024320">
    <property type="entry name" value="LPG_synthase_C"/>
</dbReference>
<dbReference type="Pfam" id="PF03692">
    <property type="entry name" value="CxxCxxCC"/>
    <property type="match status" value="1"/>
</dbReference>
<dbReference type="KEGG" id="nti:DNFV4_03691"/>
<dbReference type="InterPro" id="IPR016181">
    <property type="entry name" value="Acyl_CoA_acyltransferase"/>
</dbReference>